<sequence length="156" mass="16367">MQATQPPSNAPSPADPGFKLPEESASPQDAVKQTLPQTLPDTATRPVEVMPVDPHALPVADTSDRDLAIGGIVFLILISVYFFVRGAYVHHLVRKRVAPSSAGNAGWLLFVGLGFLSAAAVLAIINASRFLTFAVTGPLVAVGLVALVASLFIGRR</sequence>
<dbReference type="Proteomes" id="UP000245820">
    <property type="component" value="Chromosome"/>
</dbReference>
<gene>
    <name evidence="3" type="ORF">DIR46_18285</name>
</gene>
<keyword evidence="2" id="KW-1133">Transmembrane helix</keyword>
<dbReference type="RefSeq" id="WP_109346512.1">
    <property type="nucleotide sequence ID" value="NZ_CP029343.1"/>
</dbReference>
<evidence type="ECO:0000256" key="2">
    <source>
        <dbReference type="SAM" id="Phobius"/>
    </source>
</evidence>
<feature type="transmembrane region" description="Helical" evidence="2">
    <location>
        <begin position="67"/>
        <end position="84"/>
    </location>
</feature>
<dbReference type="OrthoDB" id="8757065at2"/>
<dbReference type="EMBL" id="CP029343">
    <property type="protein sequence ID" value="AWL06188.1"/>
    <property type="molecule type" value="Genomic_DNA"/>
</dbReference>
<keyword evidence="2" id="KW-0812">Transmembrane</keyword>
<evidence type="ECO:0000313" key="3">
    <source>
        <dbReference type="EMBL" id="AWL06188.1"/>
    </source>
</evidence>
<feature type="region of interest" description="Disordered" evidence="1">
    <location>
        <begin position="1"/>
        <end position="34"/>
    </location>
</feature>
<evidence type="ECO:0000256" key="1">
    <source>
        <dbReference type="SAM" id="MobiDB-lite"/>
    </source>
</evidence>
<keyword evidence="2" id="KW-0472">Membrane</keyword>
<name>A0A2S2DLJ3_9BURK</name>
<feature type="transmembrane region" description="Helical" evidence="2">
    <location>
        <begin position="131"/>
        <end position="153"/>
    </location>
</feature>
<dbReference type="KEGG" id="mtim:DIR46_18285"/>
<evidence type="ECO:0000313" key="4">
    <source>
        <dbReference type="Proteomes" id="UP000245820"/>
    </source>
</evidence>
<organism evidence="3 4">
    <name type="scientific">Massilia oculi</name>
    <dbReference type="NCBI Taxonomy" id="945844"/>
    <lineage>
        <taxon>Bacteria</taxon>
        <taxon>Pseudomonadati</taxon>
        <taxon>Pseudomonadota</taxon>
        <taxon>Betaproteobacteria</taxon>
        <taxon>Burkholderiales</taxon>
        <taxon>Oxalobacteraceae</taxon>
        <taxon>Telluria group</taxon>
        <taxon>Massilia</taxon>
    </lineage>
</organism>
<dbReference type="AlphaFoldDB" id="A0A2S2DLJ3"/>
<proteinExistence type="predicted"/>
<keyword evidence="4" id="KW-1185">Reference proteome</keyword>
<accession>A0A2S2DLJ3</accession>
<feature type="transmembrane region" description="Helical" evidence="2">
    <location>
        <begin position="105"/>
        <end position="125"/>
    </location>
</feature>
<reference evidence="3 4" key="1">
    <citation type="submission" date="2018-05" db="EMBL/GenBank/DDBJ databases">
        <title>Complete genome sequence of Massilia oculi sp. nov. CCUG 43427T (=DSM 26321T), the type strain of M. oculi, and comparison with genome sequences of other Massilia strains.</title>
        <authorList>
            <person name="Zhu B."/>
        </authorList>
    </citation>
    <scope>NUCLEOTIDE SEQUENCE [LARGE SCALE GENOMIC DNA]</scope>
    <source>
        <strain evidence="3 4">CCUG 43427</strain>
    </source>
</reference>
<protein>
    <submittedName>
        <fullName evidence="3">Uncharacterized protein</fullName>
    </submittedName>
</protein>